<comment type="caution">
    <text evidence="1">The sequence shown here is derived from an EMBL/GenBank/DDBJ whole genome shotgun (WGS) entry which is preliminary data.</text>
</comment>
<accession>A0A7D9E493</accession>
<evidence type="ECO:0000313" key="1">
    <source>
        <dbReference type="EMBL" id="CAB4001312.1"/>
    </source>
</evidence>
<dbReference type="AlphaFoldDB" id="A0A7D9E493"/>
<reference evidence="1" key="1">
    <citation type="submission" date="2020-04" db="EMBL/GenBank/DDBJ databases">
        <authorList>
            <person name="Alioto T."/>
            <person name="Alioto T."/>
            <person name="Gomez Garrido J."/>
        </authorList>
    </citation>
    <scope>NUCLEOTIDE SEQUENCE</scope>
    <source>
        <strain evidence="1">A484AB</strain>
    </source>
</reference>
<name>A0A7D9E493_PARCT</name>
<protein>
    <submittedName>
        <fullName evidence="1">Uncharacterized protein</fullName>
    </submittedName>
</protein>
<keyword evidence="2" id="KW-1185">Reference proteome</keyword>
<dbReference type="PANTHER" id="PTHR47018">
    <property type="entry name" value="CXC DOMAIN-CONTAINING PROTEIN-RELATED"/>
    <property type="match status" value="1"/>
</dbReference>
<sequence length="208" mass="23173">MALTAISTSQHLKDKDDGTFRPSLDLQKDKLQSKLLKQLPTEYTSILPCVLKKKDIVTPTKTGASQEVSIALSFGFVTSVCGDWLSGSGWVHLLVLSKVATPGKANAMLTAFSNITFCRYLHQVTACVLYQHKKEAYKLYSNSTATPVPEAEWSSANLQHPMFKYWSITLKMELILLQFVKAIRSADFNMHVNALQLIAPWMVASAYI</sequence>
<evidence type="ECO:0000313" key="2">
    <source>
        <dbReference type="Proteomes" id="UP001152795"/>
    </source>
</evidence>
<proteinExistence type="predicted"/>
<dbReference type="Proteomes" id="UP001152795">
    <property type="component" value="Unassembled WGS sequence"/>
</dbReference>
<dbReference type="EMBL" id="CACRXK020004054">
    <property type="protein sequence ID" value="CAB4001312.1"/>
    <property type="molecule type" value="Genomic_DNA"/>
</dbReference>
<organism evidence="1 2">
    <name type="scientific">Paramuricea clavata</name>
    <name type="common">Red gorgonian</name>
    <name type="synonym">Violescent sea-whip</name>
    <dbReference type="NCBI Taxonomy" id="317549"/>
    <lineage>
        <taxon>Eukaryota</taxon>
        <taxon>Metazoa</taxon>
        <taxon>Cnidaria</taxon>
        <taxon>Anthozoa</taxon>
        <taxon>Octocorallia</taxon>
        <taxon>Malacalcyonacea</taxon>
        <taxon>Plexauridae</taxon>
        <taxon>Paramuricea</taxon>
    </lineage>
</organism>
<gene>
    <name evidence="1" type="ORF">PACLA_8A043468</name>
</gene>